<proteinExistence type="predicted"/>
<dbReference type="PANTHER" id="PTHR35561">
    <property type="entry name" value="RNA 2',3'-CYCLIC PHOSPHODIESTERASE"/>
    <property type="match status" value="1"/>
</dbReference>
<dbReference type="SUPFAM" id="SSF55144">
    <property type="entry name" value="LigT-like"/>
    <property type="match status" value="1"/>
</dbReference>
<comment type="caution">
    <text evidence="2">The sequence shown here is derived from an EMBL/GenBank/DDBJ whole genome shotgun (WGS) entry which is preliminary data.</text>
</comment>
<dbReference type="RefSeq" id="WP_377319889.1">
    <property type="nucleotide sequence ID" value="NZ_JBHSNF010000002.1"/>
</dbReference>
<gene>
    <name evidence="2" type="primary">thpR</name>
    <name evidence="2" type="ORF">ACFPPA_11320</name>
</gene>
<dbReference type="Proteomes" id="UP001596114">
    <property type="component" value="Unassembled WGS sequence"/>
</dbReference>
<evidence type="ECO:0000256" key="1">
    <source>
        <dbReference type="ARBA" id="ARBA00022801"/>
    </source>
</evidence>
<accession>A0ABW0QRT7</accession>
<keyword evidence="3" id="KW-1185">Reference proteome</keyword>
<dbReference type="InterPro" id="IPR004175">
    <property type="entry name" value="RNA_CPDase"/>
</dbReference>
<dbReference type="Gene3D" id="3.90.1140.10">
    <property type="entry name" value="Cyclic phosphodiesterase"/>
    <property type="match status" value="1"/>
</dbReference>
<dbReference type="EMBL" id="JBHSNF010000002">
    <property type="protein sequence ID" value="MFC5526322.1"/>
    <property type="molecule type" value="Genomic_DNA"/>
</dbReference>
<protein>
    <submittedName>
        <fullName evidence="2">RNA 2',3'-cyclic phosphodiesterase</fullName>
    </submittedName>
</protein>
<dbReference type="InterPro" id="IPR009097">
    <property type="entry name" value="Cyclic_Pdiesterase"/>
</dbReference>
<dbReference type="PANTHER" id="PTHR35561:SF1">
    <property type="entry name" value="RNA 2',3'-CYCLIC PHOSPHODIESTERASE"/>
    <property type="match status" value="1"/>
</dbReference>
<name>A0ABW0QRT7_9GAMM</name>
<sequence>MHSHSTEHPQLDLLGGTDARPAELHRLFFALLPNEAARGQLARAAAALRASHPGLRARWVHPARYHATLHFLGNHATLRQDVVDAAVLAAGRSSAPAFEWTLCGAASFRGRQPPCVLRGPSVPEALQQLWQDLRHVLTLAGQGRYLERSFTPHVTVAYSQHELLDDTPIEPVRWMVDEFALIHSVVGRPDYQVLAR</sequence>
<evidence type="ECO:0000313" key="3">
    <source>
        <dbReference type="Proteomes" id="UP001596114"/>
    </source>
</evidence>
<reference evidence="3" key="1">
    <citation type="journal article" date="2019" name="Int. J. Syst. Evol. Microbiol.">
        <title>The Global Catalogue of Microorganisms (GCM) 10K type strain sequencing project: providing services to taxonomists for standard genome sequencing and annotation.</title>
        <authorList>
            <consortium name="The Broad Institute Genomics Platform"/>
            <consortium name="The Broad Institute Genome Sequencing Center for Infectious Disease"/>
            <person name="Wu L."/>
            <person name="Ma J."/>
        </authorList>
    </citation>
    <scope>NUCLEOTIDE SEQUENCE [LARGE SCALE GENOMIC DNA]</scope>
    <source>
        <strain evidence="3">CGMCC 1.16619</strain>
    </source>
</reference>
<dbReference type="NCBIfam" id="TIGR02258">
    <property type="entry name" value="2_5_ligase"/>
    <property type="match status" value="1"/>
</dbReference>
<evidence type="ECO:0000313" key="2">
    <source>
        <dbReference type="EMBL" id="MFC5526322.1"/>
    </source>
</evidence>
<keyword evidence="1" id="KW-0378">Hydrolase</keyword>
<dbReference type="Pfam" id="PF13563">
    <property type="entry name" value="2_5_RNA_ligase2"/>
    <property type="match status" value="1"/>
</dbReference>
<organism evidence="2 3">
    <name type="scientific">Rhodanobacter ginsengisoli</name>
    <dbReference type="NCBI Taxonomy" id="418646"/>
    <lineage>
        <taxon>Bacteria</taxon>
        <taxon>Pseudomonadati</taxon>
        <taxon>Pseudomonadota</taxon>
        <taxon>Gammaproteobacteria</taxon>
        <taxon>Lysobacterales</taxon>
        <taxon>Rhodanobacteraceae</taxon>
        <taxon>Rhodanobacter</taxon>
    </lineage>
</organism>